<comment type="caution">
    <text evidence="1">The sequence shown here is derived from an EMBL/GenBank/DDBJ whole genome shotgun (WGS) entry which is preliminary data.</text>
</comment>
<proteinExistence type="predicted"/>
<protein>
    <submittedName>
        <fullName evidence="1">Uncharacterized protein</fullName>
    </submittedName>
</protein>
<evidence type="ECO:0000313" key="2">
    <source>
        <dbReference type="Proteomes" id="UP000033874"/>
    </source>
</evidence>
<dbReference type="STRING" id="56193.YP76_09450"/>
<accession>A0A0M3AQP5</accession>
<gene>
    <name evidence="1" type="ORF">YP76_09450</name>
</gene>
<sequence>MAMKDGFPPFPFVIPDLIRGARFLLHPAPTQGRAVADQARGNAKGNLWPSPLPTALATRLPMIASQSRQKC</sequence>
<organism evidence="1 2">
    <name type="scientific">Sphingobium chungbukense</name>
    <dbReference type="NCBI Taxonomy" id="56193"/>
    <lineage>
        <taxon>Bacteria</taxon>
        <taxon>Pseudomonadati</taxon>
        <taxon>Pseudomonadota</taxon>
        <taxon>Alphaproteobacteria</taxon>
        <taxon>Sphingomonadales</taxon>
        <taxon>Sphingomonadaceae</taxon>
        <taxon>Sphingobium</taxon>
    </lineage>
</organism>
<dbReference type="Proteomes" id="UP000033874">
    <property type="component" value="Unassembled WGS sequence"/>
</dbReference>
<reference evidence="1 2" key="1">
    <citation type="submission" date="2015-04" db="EMBL/GenBank/DDBJ databases">
        <title>Genome sequence of aromatic hydrocarbons-degrading Sphingobium chungbukense DJ77.</title>
        <authorList>
            <person name="Kim Y.-C."/>
            <person name="Chae J.-C."/>
        </authorList>
    </citation>
    <scope>NUCLEOTIDE SEQUENCE [LARGE SCALE GENOMIC DNA]</scope>
    <source>
        <strain evidence="1 2">DJ77</strain>
    </source>
</reference>
<dbReference type="PATRIC" id="fig|56193.3.peg.1958"/>
<dbReference type="EMBL" id="LBIC01000004">
    <property type="protein sequence ID" value="KKW92165.1"/>
    <property type="molecule type" value="Genomic_DNA"/>
</dbReference>
<keyword evidence="2" id="KW-1185">Reference proteome</keyword>
<evidence type="ECO:0000313" key="1">
    <source>
        <dbReference type="EMBL" id="KKW92165.1"/>
    </source>
</evidence>
<dbReference type="AlphaFoldDB" id="A0A0M3AQP5"/>
<name>A0A0M3AQP5_9SPHN</name>